<dbReference type="AlphaFoldDB" id="A0A2K6BWT3"/>
<dbReference type="Bgee" id="ENSMNEG00000032002">
    <property type="expression patterns" value="Expressed in liver and 12 other cell types or tissues"/>
</dbReference>
<name>A0A2K6BWT3_MACNE</name>
<feature type="signal peptide" evidence="1">
    <location>
        <begin position="1"/>
        <end position="24"/>
    </location>
</feature>
<evidence type="ECO:0008006" key="4">
    <source>
        <dbReference type="Google" id="ProtNLM"/>
    </source>
</evidence>
<dbReference type="GeneTree" id="ENSGT00910000145979"/>
<sequence>MTVVWAVSSFFFLFLFLFLFETESRSVTQAGVQPCDLSSLQPSPSGFKQFSCLSLLPIQEAEMGRSLEPGRWRLQ</sequence>
<evidence type="ECO:0000256" key="1">
    <source>
        <dbReference type="SAM" id="SignalP"/>
    </source>
</evidence>
<dbReference type="Ensembl" id="ENSMNET00000040090.1">
    <property type="protein sequence ID" value="ENSMNEP00000015877.1"/>
    <property type="gene ID" value="ENSMNEG00000032002.1"/>
</dbReference>
<evidence type="ECO:0000313" key="2">
    <source>
        <dbReference type="Ensembl" id="ENSMNEP00000015877.1"/>
    </source>
</evidence>
<evidence type="ECO:0000313" key="3">
    <source>
        <dbReference type="Proteomes" id="UP000233120"/>
    </source>
</evidence>
<proteinExistence type="predicted"/>
<dbReference type="PANTHER" id="PTHR46254">
    <property type="entry name" value="PROTEIN GVQW1-RELATED"/>
    <property type="match status" value="1"/>
</dbReference>
<reference evidence="2" key="1">
    <citation type="submission" date="2025-08" db="UniProtKB">
        <authorList>
            <consortium name="Ensembl"/>
        </authorList>
    </citation>
    <scope>IDENTIFICATION</scope>
</reference>
<protein>
    <recommendedName>
        <fullName evidence="4">Secreted protein</fullName>
    </recommendedName>
</protein>
<keyword evidence="1" id="KW-0732">Signal</keyword>
<accession>A0A2K6BWT3</accession>
<dbReference type="OMA" id="PIQEAEM"/>
<reference evidence="2" key="2">
    <citation type="submission" date="2025-09" db="UniProtKB">
        <authorList>
            <consortium name="Ensembl"/>
        </authorList>
    </citation>
    <scope>IDENTIFICATION</scope>
</reference>
<organism evidence="2 3">
    <name type="scientific">Macaca nemestrina</name>
    <name type="common">Pig-tailed macaque</name>
    <dbReference type="NCBI Taxonomy" id="9545"/>
    <lineage>
        <taxon>Eukaryota</taxon>
        <taxon>Metazoa</taxon>
        <taxon>Chordata</taxon>
        <taxon>Craniata</taxon>
        <taxon>Vertebrata</taxon>
        <taxon>Euteleostomi</taxon>
        <taxon>Mammalia</taxon>
        <taxon>Eutheria</taxon>
        <taxon>Euarchontoglires</taxon>
        <taxon>Primates</taxon>
        <taxon>Haplorrhini</taxon>
        <taxon>Catarrhini</taxon>
        <taxon>Cercopithecidae</taxon>
        <taxon>Cercopithecinae</taxon>
        <taxon>Macaca</taxon>
    </lineage>
</organism>
<feature type="chain" id="PRO_5014424479" description="Secreted protein" evidence="1">
    <location>
        <begin position="25"/>
        <end position="75"/>
    </location>
</feature>
<keyword evidence="3" id="KW-1185">Reference proteome</keyword>
<dbReference type="Proteomes" id="UP000233120">
    <property type="component" value="Unassembled WGS sequence"/>
</dbReference>